<reference evidence="2" key="1">
    <citation type="journal article" date="2023" name="Mol. Phylogenet. Evol.">
        <title>Genome-scale phylogeny and comparative genomics of the fungal order Sordariales.</title>
        <authorList>
            <person name="Hensen N."/>
            <person name="Bonometti L."/>
            <person name="Westerberg I."/>
            <person name="Brannstrom I.O."/>
            <person name="Guillou S."/>
            <person name="Cros-Aarteil S."/>
            <person name="Calhoun S."/>
            <person name="Haridas S."/>
            <person name="Kuo A."/>
            <person name="Mondo S."/>
            <person name="Pangilinan J."/>
            <person name="Riley R."/>
            <person name="LaButti K."/>
            <person name="Andreopoulos B."/>
            <person name="Lipzen A."/>
            <person name="Chen C."/>
            <person name="Yan M."/>
            <person name="Daum C."/>
            <person name="Ng V."/>
            <person name="Clum A."/>
            <person name="Steindorff A."/>
            <person name="Ohm R.A."/>
            <person name="Martin F."/>
            <person name="Silar P."/>
            <person name="Natvig D.O."/>
            <person name="Lalanne C."/>
            <person name="Gautier V."/>
            <person name="Ament-Velasquez S.L."/>
            <person name="Kruys A."/>
            <person name="Hutchinson M.I."/>
            <person name="Powell A.J."/>
            <person name="Barry K."/>
            <person name="Miller A.N."/>
            <person name="Grigoriev I.V."/>
            <person name="Debuchy R."/>
            <person name="Gladieux P."/>
            <person name="Hiltunen Thoren M."/>
            <person name="Johannesson H."/>
        </authorList>
    </citation>
    <scope>NUCLEOTIDE SEQUENCE</scope>
    <source>
        <strain evidence="2">CBS 333.67</strain>
    </source>
</reference>
<proteinExistence type="predicted"/>
<evidence type="ECO:0000256" key="1">
    <source>
        <dbReference type="SAM" id="MobiDB-lite"/>
    </source>
</evidence>
<dbReference type="Proteomes" id="UP001273166">
    <property type="component" value="Unassembled WGS sequence"/>
</dbReference>
<sequence length="167" mass="19228">MAKPVVLMVAWPAEPRLPPLRDVGHRCRWCKRHRRPTRHCHEAGVSQPLETIAAVKRAMEGSPNTRAGHDGQAYRRHPAFGPGVAKKVKKVKKVMCPAKPGNWLETTKSHQSREPSHHPPTDHIPPGRVLIRHGRRGFWVGPEAFRYTPFMPHKRFTRRFLNDFMHT</sequence>
<gene>
    <name evidence="2" type="ORF">B0T15DRAFT_513783</name>
</gene>
<name>A0AAJ0LZQ1_9PEZI</name>
<dbReference type="AlphaFoldDB" id="A0AAJ0LZQ1"/>
<dbReference type="RefSeq" id="XP_062719414.1">
    <property type="nucleotide sequence ID" value="XM_062868067.1"/>
</dbReference>
<accession>A0AAJ0LZQ1</accession>
<protein>
    <submittedName>
        <fullName evidence="2">Uncharacterized protein</fullName>
    </submittedName>
</protein>
<evidence type="ECO:0000313" key="3">
    <source>
        <dbReference type="Proteomes" id="UP001273166"/>
    </source>
</evidence>
<reference evidence="2" key="2">
    <citation type="submission" date="2023-06" db="EMBL/GenBank/DDBJ databases">
        <authorList>
            <consortium name="Lawrence Berkeley National Laboratory"/>
            <person name="Mondo S.J."/>
            <person name="Hensen N."/>
            <person name="Bonometti L."/>
            <person name="Westerberg I."/>
            <person name="Brannstrom I.O."/>
            <person name="Guillou S."/>
            <person name="Cros-Aarteil S."/>
            <person name="Calhoun S."/>
            <person name="Haridas S."/>
            <person name="Kuo A."/>
            <person name="Pangilinan J."/>
            <person name="Riley R."/>
            <person name="Labutti K."/>
            <person name="Andreopoulos B."/>
            <person name="Lipzen A."/>
            <person name="Chen C."/>
            <person name="Yanf M."/>
            <person name="Daum C."/>
            <person name="Ng V."/>
            <person name="Clum A."/>
            <person name="Steindorff A."/>
            <person name="Ohm R."/>
            <person name="Martin F."/>
            <person name="Silar P."/>
            <person name="Natvig D."/>
            <person name="Lalanne C."/>
            <person name="Gautier V."/>
            <person name="Ament-Velasquez S.L."/>
            <person name="Kruys A."/>
            <person name="Hutchinson M.I."/>
            <person name="Powell A.J."/>
            <person name="Barry K."/>
            <person name="Miller A.N."/>
            <person name="Grigoriev I.V."/>
            <person name="Debuchy R."/>
            <person name="Gladieux P."/>
            <person name="Thoren M.H."/>
            <person name="Johannesson H."/>
        </authorList>
    </citation>
    <scope>NUCLEOTIDE SEQUENCE</scope>
    <source>
        <strain evidence="2">CBS 333.67</strain>
    </source>
</reference>
<dbReference type="EMBL" id="JAUDZG010000006">
    <property type="protein sequence ID" value="KAK3303634.1"/>
    <property type="molecule type" value="Genomic_DNA"/>
</dbReference>
<evidence type="ECO:0000313" key="2">
    <source>
        <dbReference type="EMBL" id="KAK3303634.1"/>
    </source>
</evidence>
<feature type="compositionally biased region" description="Basic and acidic residues" evidence="1">
    <location>
        <begin position="107"/>
        <end position="121"/>
    </location>
</feature>
<feature type="region of interest" description="Disordered" evidence="1">
    <location>
        <begin position="100"/>
        <end position="128"/>
    </location>
</feature>
<dbReference type="GeneID" id="87886896"/>
<comment type="caution">
    <text evidence="2">The sequence shown here is derived from an EMBL/GenBank/DDBJ whole genome shotgun (WGS) entry which is preliminary data.</text>
</comment>
<organism evidence="2 3">
    <name type="scientific">Chaetomium strumarium</name>
    <dbReference type="NCBI Taxonomy" id="1170767"/>
    <lineage>
        <taxon>Eukaryota</taxon>
        <taxon>Fungi</taxon>
        <taxon>Dikarya</taxon>
        <taxon>Ascomycota</taxon>
        <taxon>Pezizomycotina</taxon>
        <taxon>Sordariomycetes</taxon>
        <taxon>Sordariomycetidae</taxon>
        <taxon>Sordariales</taxon>
        <taxon>Chaetomiaceae</taxon>
        <taxon>Chaetomium</taxon>
    </lineage>
</organism>
<keyword evidence="3" id="KW-1185">Reference proteome</keyword>